<reference evidence="2 3" key="1">
    <citation type="submission" date="2016-11" db="EMBL/GenBank/DDBJ databases">
        <authorList>
            <person name="Jaros S."/>
            <person name="Januszkiewicz K."/>
            <person name="Wedrychowicz H."/>
        </authorList>
    </citation>
    <scope>NUCLEOTIDE SEQUENCE [LARGE SCALE GENOMIC DNA]</scope>
    <source>
        <strain evidence="2 3">DSM 9705</strain>
    </source>
</reference>
<dbReference type="RefSeq" id="WP_073375327.1">
    <property type="nucleotide sequence ID" value="NZ_FQXS01000009.1"/>
</dbReference>
<evidence type="ECO:0000313" key="2">
    <source>
        <dbReference type="EMBL" id="SHH77217.1"/>
    </source>
</evidence>
<dbReference type="OrthoDB" id="5345649at2"/>
<dbReference type="STRING" id="1121409.SAMN02745124_01797"/>
<dbReference type="Proteomes" id="UP000184139">
    <property type="component" value="Unassembled WGS sequence"/>
</dbReference>
<gene>
    <name evidence="2" type="ORF">SAMN02745124_01797</name>
</gene>
<sequence length="77" mass="8342">MKKVEFLAAFEEVLEADPDTITESQKLADLDGWDSLTIMAFIAMVDEKFGMNIPPPEIVNAKTVGDLVVLLGDSISG</sequence>
<protein>
    <submittedName>
        <fullName evidence="2">Phosphopantetheine attachment site</fullName>
    </submittedName>
</protein>
<dbReference type="Pfam" id="PF00550">
    <property type="entry name" value="PP-binding"/>
    <property type="match status" value="1"/>
</dbReference>
<evidence type="ECO:0000259" key="1">
    <source>
        <dbReference type="PROSITE" id="PS50075"/>
    </source>
</evidence>
<dbReference type="InterPro" id="IPR009081">
    <property type="entry name" value="PP-bd_ACP"/>
</dbReference>
<dbReference type="InterPro" id="IPR036736">
    <property type="entry name" value="ACP-like_sf"/>
</dbReference>
<dbReference type="SUPFAM" id="SSF47336">
    <property type="entry name" value="ACP-like"/>
    <property type="match status" value="1"/>
</dbReference>
<dbReference type="PROSITE" id="PS50075">
    <property type="entry name" value="CARRIER"/>
    <property type="match status" value="1"/>
</dbReference>
<dbReference type="EMBL" id="FQXS01000009">
    <property type="protein sequence ID" value="SHH77217.1"/>
    <property type="molecule type" value="Genomic_DNA"/>
</dbReference>
<accession>A0A1M5VPR0</accession>
<dbReference type="Gene3D" id="1.10.1200.10">
    <property type="entry name" value="ACP-like"/>
    <property type="match status" value="1"/>
</dbReference>
<organism evidence="2 3">
    <name type="scientific">Desulfofustis glycolicus DSM 9705</name>
    <dbReference type="NCBI Taxonomy" id="1121409"/>
    <lineage>
        <taxon>Bacteria</taxon>
        <taxon>Pseudomonadati</taxon>
        <taxon>Thermodesulfobacteriota</taxon>
        <taxon>Desulfobulbia</taxon>
        <taxon>Desulfobulbales</taxon>
        <taxon>Desulfocapsaceae</taxon>
        <taxon>Desulfofustis</taxon>
    </lineage>
</organism>
<name>A0A1M5VPR0_9BACT</name>
<evidence type="ECO:0000313" key="3">
    <source>
        <dbReference type="Proteomes" id="UP000184139"/>
    </source>
</evidence>
<feature type="domain" description="Carrier" evidence="1">
    <location>
        <begin position="1"/>
        <end position="75"/>
    </location>
</feature>
<keyword evidence="3" id="KW-1185">Reference proteome</keyword>
<dbReference type="AlphaFoldDB" id="A0A1M5VPR0"/>
<proteinExistence type="predicted"/>